<name>A0A4D6Q600_ATHDI</name>
<organism evidence="1">
    <name type="scientific">Athetis dissimilis</name>
    <name type="common">Moth</name>
    <name type="synonym">Proxenus dissimilis</name>
    <dbReference type="NCBI Taxonomy" id="1737331"/>
    <lineage>
        <taxon>Eukaryota</taxon>
        <taxon>Metazoa</taxon>
        <taxon>Ecdysozoa</taxon>
        <taxon>Arthropoda</taxon>
        <taxon>Hexapoda</taxon>
        <taxon>Insecta</taxon>
        <taxon>Pterygota</taxon>
        <taxon>Neoptera</taxon>
        <taxon>Endopterygota</taxon>
        <taxon>Lepidoptera</taxon>
        <taxon>Glossata</taxon>
        <taxon>Ditrysia</taxon>
        <taxon>Noctuoidea</taxon>
        <taxon>Noctuidae</taxon>
        <taxon>Noctuinae</taxon>
        <taxon>Athetis</taxon>
    </lineage>
</organism>
<dbReference type="AlphaFoldDB" id="A0A4D6Q600"/>
<sequence>MESCGYEKPPVNKAGEPIKPKGPKSILPYCRDGLCLMTNANLTLPNSAVDYKKLNAYIDQWAAANPEFTKIIMDIKPICAVEELRKKTKPRLCDHDRIYICLNSHLLWNCKIKPIKECDQLKMFMEACRSFYQKPRKKILD</sequence>
<gene>
    <name evidence="1" type="primary">OBP41</name>
</gene>
<protein>
    <submittedName>
        <fullName evidence="1">Odorant binding protein</fullName>
    </submittedName>
</protein>
<evidence type="ECO:0000313" key="1">
    <source>
        <dbReference type="EMBL" id="QCF41956.1"/>
    </source>
</evidence>
<reference evidence="1" key="1">
    <citation type="submission" date="2018-09" db="EMBL/GenBank/DDBJ databases">
        <authorList>
            <person name="Song Y.Q."/>
        </authorList>
    </citation>
    <scope>NUCLEOTIDE SEQUENCE</scope>
    <source>
        <tissue evidence="1">Antenna or genitals</tissue>
    </source>
</reference>
<accession>A0A4D6Q600</accession>
<dbReference type="EMBL" id="MH900325">
    <property type="protein sequence ID" value="QCF41956.1"/>
    <property type="molecule type" value="mRNA"/>
</dbReference>
<dbReference type="Gene3D" id="1.10.238.270">
    <property type="match status" value="1"/>
</dbReference>
<proteinExistence type="evidence at transcript level"/>